<evidence type="ECO:0000256" key="3">
    <source>
        <dbReference type="ARBA" id="ARBA00022553"/>
    </source>
</evidence>
<comment type="caution">
    <text evidence="15">The sequence shown here is derived from an EMBL/GenBank/DDBJ whole genome shotgun (WGS) entry which is preliminary data.</text>
</comment>
<dbReference type="GO" id="GO:0050321">
    <property type="term" value="F:tau-protein kinase activity"/>
    <property type="evidence" value="ECO:0007669"/>
    <property type="project" value="TreeGrafter"/>
</dbReference>
<keyword evidence="4" id="KW-0479">Metal-binding</keyword>
<dbReference type="PANTHER" id="PTHR24346:SF102">
    <property type="entry name" value="TESTIS-SPECIFIC SERINE_THREONINE-PROTEIN KINASE 1"/>
    <property type="match status" value="1"/>
</dbReference>
<keyword evidence="12" id="KW-0418">Kinase</keyword>
<keyword evidence="19" id="KW-1185">Reference proteome</keyword>
<proteinExistence type="inferred from homology"/>
<keyword evidence="6" id="KW-0221">Differentiation</keyword>
<dbReference type="EMBL" id="CAJNOT010002271">
    <property type="protein sequence ID" value="CAF1300915.1"/>
    <property type="molecule type" value="Genomic_DNA"/>
</dbReference>
<evidence type="ECO:0000313" key="19">
    <source>
        <dbReference type="Proteomes" id="UP000663870"/>
    </source>
</evidence>
<keyword evidence="10" id="KW-0744">Spermatogenesis</keyword>
<dbReference type="InterPro" id="IPR000719">
    <property type="entry name" value="Prot_kinase_dom"/>
</dbReference>
<evidence type="ECO:0000256" key="10">
    <source>
        <dbReference type="ARBA" id="ARBA00022871"/>
    </source>
</evidence>
<protein>
    <recommendedName>
        <fullName evidence="13">Protein kinase domain-containing protein</fullName>
    </recommendedName>
</protein>
<comment type="cofactor">
    <cofactor evidence="1">
        <name>Mg(2+)</name>
        <dbReference type="ChEBI" id="CHEBI:18420"/>
    </cofactor>
</comment>
<keyword evidence="5 11" id="KW-0547">Nucleotide-binding</keyword>
<evidence type="ECO:0000313" key="17">
    <source>
        <dbReference type="EMBL" id="CAF3818942.1"/>
    </source>
</evidence>
<keyword evidence="2" id="KW-0217">Developmental protein</keyword>
<evidence type="ECO:0000256" key="2">
    <source>
        <dbReference type="ARBA" id="ARBA00022473"/>
    </source>
</evidence>
<keyword evidence="12" id="KW-0808">Transferase</keyword>
<dbReference type="Proteomes" id="UP000663864">
    <property type="component" value="Unassembled WGS sequence"/>
</dbReference>
<evidence type="ECO:0000256" key="5">
    <source>
        <dbReference type="ARBA" id="ARBA00022741"/>
    </source>
</evidence>
<dbReference type="GO" id="GO:0005524">
    <property type="term" value="F:ATP binding"/>
    <property type="evidence" value="ECO:0007669"/>
    <property type="project" value="UniProtKB-UniRule"/>
</dbReference>
<keyword evidence="8" id="KW-0460">Magnesium</keyword>
<dbReference type="FunFam" id="1.10.510.10:FF:000658">
    <property type="entry name" value="Protein CBG12184"/>
    <property type="match status" value="1"/>
</dbReference>
<evidence type="ECO:0000259" key="13">
    <source>
        <dbReference type="PROSITE" id="PS50011"/>
    </source>
</evidence>
<dbReference type="Pfam" id="PF00069">
    <property type="entry name" value="Pkinase"/>
    <property type="match status" value="1"/>
</dbReference>
<dbReference type="InterPro" id="IPR008271">
    <property type="entry name" value="Ser/Thr_kinase_AS"/>
</dbReference>
<feature type="binding site" evidence="11">
    <location>
        <position position="73"/>
    </location>
    <ligand>
        <name>ATP</name>
        <dbReference type="ChEBI" id="CHEBI:30616"/>
    </ligand>
</feature>
<dbReference type="GO" id="GO:0035556">
    <property type="term" value="P:intracellular signal transduction"/>
    <property type="evidence" value="ECO:0007669"/>
    <property type="project" value="TreeGrafter"/>
</dbReference>
<gene>
    <name evidence="17" type="ORF">JBS370_LOCUS16336</name>
    <name evidence="16" type="ORF">JXQ802_LOCUS40942</name>
    <name evidence="14" type="ORF">PYM288_LOCUS25578</name>
    <name evidence="15" type="ORF">ZHD862_LOCUS27959</name>
</gene>
<evidence type="ECO:0000313" key="14">
    <source>
        <dbReference type="EMBL" id="CAF1215054.1"/>
    </source>
</evidence>
<dbReference type="GO" id="GO:0030154">
    <property type="term" value="P:cell differentiation"/>
    <property type="evidence" value="ECO:0007669"/>
    <property type="project" value="UniProtKB-KW"/>
</dbReference>
<evidence type="ECO:0000256" key="11">
    <source>
        <dbReference type="PROSITE-ProRule" id="PRU10141"/>
    </source>
</evidence>
<keyword evidence="7 11" id="KW-0067">ATP-binding</keyword>
<evidence type="ECO:0000256" key="7">
    <source>
        <dbReference type="ARBA" id="ARBA00022840"/>
    </source>
</evidence>
<reference evidence="15" key="1">
    <citation type="submission" date="2021-02" db="EMBL/GenBank/DDBJ databases">
        <authorList>
            <person name="Nowell W R."/>
        </authorList>
    </citation>
    <scope>NUCLEOTIDE SEQUENCE</scope>
</reference>
<dbReference type="Proteomes" id="UP000663870">
    <property type="component" value="Unassembled WGS sequence"/>
</dbReference>
<dbReference type="Proteomes" id="UP000663854">
    <property type="component" value="Unassembled WGS sequence"/>
</dbReference>
<dbReference type="GO" id="GO:0007283">
    <property type="term" value="P:spermatogenesis"/>
    <property type="evidence" value="ECO:0007669"/>
    <property type="project" value="UniProtKB-KW"/>
</dbReference>
<dbReference type="SMART" id="SM00220">
    <property type="entry name" value="S_TKc"/>
    <property type="match status" value="1"/>
</dbReference>
<comment type="similarity">
    <text evidence="12">Belongs to the protein kinase superfamily.</text>
</comment>
<keyword evidence="12" id="KW-0723">Serine/threonine-protein kinase</keyword>
<dbReference type="SUPFAM" id="SSF56112">
    <property type="entry name" value="Protein kinase-like (PK-like)"/>
    <property type="match status" value="1"/>
</dbReference>
<dbReference type="PANTHER" id="PTHR24346">
    <property type="entry name" value="MAP/MICROTUBULE AFFINITY-REGULATING KINASE"/>
    <property type="match status" value="1"/>
</dbReference>
<evidence type="ECO:0000256" key="12">
    <source>
        <dbReference type="RuleBase" id="RU000304"/>
    </source>
</evidence>
<dbReference type="InterPro" id="IPR017441">
    <property type="entry name" value="Protein_kinase_ATP_BS"/>
</dbReference>
<evidence type="ECO:0000313" key="15">
    <source>
        <dbReference type="EMBL" id="CAF1300915.1"/>
    </source>
</evidence>
<evidence type="ECO:0000313" key="18">
    <source>
        <dbReference type="Proteomes" id="UP000663864"/>
    </source>
</evidence>
<organism evidence="15 18">
    <name type="scientific">Rotaria sordida</name>
    <dbReference type="NCBI Taxonomy" id="392033"/>
    <lineage>
        <taxon>Eukaryota</taxon>
        <taxon>Metazoa</taxon>
        <taxon>Spiralia</taxon>
        <taxon>Gnathifera</taxon>
        <taxon>Rotifera</taxon>
        <taxon>Eurotatoria</taxon>
        <taxon>Bdelloidea</taxon>
        <taxon>Philodinida</taxon>
        <taxon>Philodinidae</taxon>
        <taxon>Rotaria</taxon>
    </lineage>
</organism>
<feature type="domain" description="Protein kinase" evidence="13">
    <location>
        <begin position="44"/>
        <end position="297"/>
    </location>
</feature>
<keyword evidence="3" id="KW-0597">Phosphoprotein</keyword>
<evidence type="ECO:0000313" key="16">
    <source>
        <dbReference type="EMBL" id="CAF1510101.1"/>
    </source>
</evidence>
<dbReference type="GO" id="GO:0000287">
    <property type="term" value="F:magnesium ion binding"/>
    <property type="evidence" value="ECO:0007669"/>
    <property type="project" value="UniProtKB-ARBA"/>
</dbReference>
<evidence type="ECO:0000256" key="1">
    <source>
        <dbReference type="ARBA" id="ARBA00001946"/>
    </source>
</evidence>
<accession>A0A815DTG2</accession>
<evidence type="ECO:0000256" key="4">
    <source>
        <dbReference type="ARBA" id="ARBA00022723"/>
    </source>
</evidence>
<dbReference type="AlphaFoldDB" id="A0A815DTG2"/>
<evidence type="ECO:0000256" key="9">
    <source>
        <dbReference type="ARBA" id="ARBA00022843"/>
    </source>
</evidence>
<dbReference type="PROSITE" id="PS00108">
    <property type="entry name" value="PROTEIN_KINASE_ST"/>
    <property type="match status" value="1"/>
</dbReference>
<evidence type="ECO:0000256" key="8">
    <source>
        <dbReference type="ARBA" id="ARBA00022842"/>
    </source>
</evidence>
<dbReference type="InterPro" id="IPR011009">
    <property type="entry name" value="Kinase-like_dom_sf"/>
</dbReference>
<name>A0A815DTG2_9BILA</name>
<dbReference type="EMBL" id="CAJNOL010002538">
    <property type="protein sequence ID" value="CAF1510101.1"/>
    <property type="molecule type" value="Genomic_DNA"/>
</dbReference>
<sequence>MITTSSSRPNISDTNFPVLSLISNHYNSMFLNTNDEIELARYGLRVGSTLGTGTYAKVKSAYSEQLSHKVAIKIINRRKAPTDFQRHFLPRELSILQQINHLHIIQVYDIFSYGSKLCIVMELAKTDLLDYIKLIGRLNEDKARKMFTQLISAIDYLHQMNIVHRDLKCENVLLDKNFDVKLSDFGFARVIQTNELSHTYCGSAAYASCEILQGIPYNAIPADIWSCGVILYIMVYGSMPFDDSNIRKLVRCQLEKKIHFSRYKLLSIECKQLILSLLEPDIKIRATIIQIKNNDWIKGRISSIIINNDSPTNISLSGIGRSIPTTPKLFSPIVNNLQESTIKMMKTTITDNYQLSTLNQKNSFGQIINKSLTITNSLAKD</sequence>
<evidence type="ECO:0000256" key="6">
    <source>
        <dbReference type="ARBA" id="ARBA00022782"/>
    </source>
</evidence>
<dbReference type="EMBL" id="CAJNOH010001417">
    <property type="protein sequence ID" value="CAF1215054.1"/>
    <property type="molecule type" value="Genomic_DNA"/>
</dbReference>
<dbReference type="Proteomes" id="UP000663836">
    <property type="component" value="Unassembled WGS sequence"/>
</dbReference>
<dbReference type="EMBL" id="CAJOBD010001633">
    <property type="protein sequence ID" value="CAF3818942.1"/>
    <property type="molecule type" value="Genomic_DNA"/>
</dbReference>
<dbReference type="CDD" id="cd14080">
    <property type="entry name" value="STKc_TSSK-like"/>
    <property type="match status" value="1"/>
</dbReference>
<dbReference type="Gene3D" id="1.10.510.10">
    <property type="entry name" value="Transferase(Phosphotransferase) domain 1"/>
    <property type="match status" value="1"/>
</dbReference>
<dbReference type="GO" id="GO:0005737">
    <property type="term" value="C:cytoplasm"/>
    <property type="evidence" value="ECO:0007669"/>
    <property type="project" value="TreeGrafter"/>
</dbReference>
<dbReference type="PROSITE" id="PS50011">
    <property type="entry name" value="PROTEIN_KINASE_DOM"/>
    <property type="match status" value="1"/>
</dbReference>
<dbReference type="GO" id="GO:0000226">
    <property type="term" value="P:microtubule cytoskeleton organization"/>
    <property type="evidence" value="ECO:0007669"/>
    <property type="project" value="TreeGrafter"/>
</dbReference>
<dbReference type="PROSITE" id="PS00107">
    <property type="entry name" value="PROTEIN_KINASE_ATP"/>
    <property type="match status" value="1"/>
</dbReference>
<keyword evidence="9" id="KW-0832">Ubl conjugation</keyword>